<proteinExistence type="predicted"/>
<accession>A0ACC1IME6</accession>
<keyword evidence="2" id="KW-1185">Reference proteome</keyword>
<comment type="caution">
    <text evidence="1">The sequence shown here is derived from an EMBL/GenBank/DDBJ whole genome shotgun (WGS) entry which is preliminary data.</text>
</comment>
<name>A0ACC1IME6_9FUNG</name>
<protein>
    <submittedName>
        <fullName evidence="1">3-dehydrosphinganine reductase</fullName>
    </submittedName>
</protein>
<evidence type="ECO:0000313" key="1">
    <source>
        <dbReference type="EMBL" id="KAJ1896654.1"/>
    </source>
</evidence>
<reference evidence="1" key="1">
    <citation type="submission" date="2022-07" db="EMBL/GenBank/DDBJ databases">
        <title>Phylogenomic reconstructions and comparative analyses of Kickxellomycotina fungi.</title>
        <authorList>
            <person name="Reynolds N.K."/>
            <person name="Stajich J.E."/>
            <person name="Barry K."/>
            <person name="Grigoriev I.V."/>
            <person name="Crous P."/>
            <person name="Smith M.E."/>
        </authorList>
    </citation>
    <scope>NUCLEOTIDE SEQUENCE</scope>
    <source>
        <strain evidence="1">Benny 63K</strain>
    </source>
</reference>
<dbReference type="EMBL" id="JANBPG010000422">
    <property type="protein sequence ID" value="KAJ1896654.1"/>
    <property type="molecule type" value="Genomic_DNA"/>
</dbReference>
<dbReference type="Proteomes" id="UP001150581">
    <property type="component" value="Unassembled WGS sequence"/>
</dbReference>
<sequence length="344" mass="37834">MTENWQVAIITVFTVLGGITIAAVVSEVYMWLTSSGFSVRDKHCYVAGGSQGLGKAIAQDLARRGAHVTIVARRESVLKEALEEIKACAQLPEEQKFYYVAADLTNYEEAVKAVSQAVEKQGQSIEILFSVAGMACPGLFVEQDVPTLTKIMNLNYFGTLHTVHEVTKRMVAENIKGARIVLVSSTLGFFGLIGYSGYCASKFAIRGLAEALRIELRMYSIGVHCYFPGTIFTPGYESENLTKPQITKDIEGADEGMTPEQCSKGMFKGLVRGEFAITTDPISMLFRCGTRGAIPNNNFVLDTIISGIAWIAFIPWRMFVDYTVTKHAATVSKSKNKMKNRKSE</sequence>
<evidence type="ECO:0000313" key="2">
    <source>
        <dbReference type="Proteomes" id="UP001150581"/>
    </source>
</evidence>
<gene>
    <name evidence="1" type="primary">TSC10_1</name>
    <name evidence="1" type="ORF">LPJ66_003861</name>
</gene>
<organism evidence="1 2">
    <name type="scientific">Kickxella alabastrina</name>
    <dbReference type="NCBI Taxonomy" id="61397"/>
    <lineage>
        <taxon>Eukaryota</taxon>
        <taxon>Fungi</taxon>
        <taxon>Fungi incertae sedis</taxon>
        <taxon>Zoopagomycota</taxon>
        <taxon>Kickxellomycotina</taxon>
        <taxon>Kickxellomycetes</taxon>
        <taxon>Kickxellales</taxon>
        <taxon>Kickxellaceae</taxon>
        <taxon>Kickxella</taxon>
    </lineage>
</organism>